<sequence length="304" mass="33652">MSNEVEDFLAHYGVMGMKWGKRKARDTSDSELGSDTKVDPEEVKKRFGVTKKQAIIGASVILGGIAVGVILANKGNIKTAILEKNGAANSKLNKVEVLAKFKDAHGDSTDFSFPQGQVFSRMSRVAETTVREGSYAAHTPKDIANYTSTWWWHADRTQVRIEATETIKVPSMKKRLDTVKEMVDSPLSGSAYGGKTLREVLAQKETHLAAKAWVRSAPTEVIAEKAYNDMFQRGFTAHLGKEFLDKLRDQGYGAMRDDNDFLNKVSDSPMIFLNSDKFKVASSKVIGFDEASIAEELFDKLNKS</sequence>
<keyword evidence="1" id="KW-0472">Membrane</keyword>
<dbReference type="Proteomes" id="UP000321915">
    <property type="component" value="Segment"/>
</dbReference>
<gene>
    <name evidence="2" type="primary">18</name>
    <name evidence="2" type="ORF">SEA_QUI_18</name>
</gene>
<evidence type="ECO:0000313" key="2">
    <source>
        <dbReference type="EMBL" id="QED11509.1"/>
    </source>
</evidence>
<dbReference type="GeneID" id="77936381"/>
<feature type="transmembrane region" description="Helical" evidence="1">
    <location>
        <begin position="54"/>
        <end position="72"/>
    </location>
</feature>
<dbReference type="RefSeq" id="YP_010660384.1">
    <property type="nucleotide sequence ID" value="NC_070877.1"/>
</dbReference>
<protein>
    <submittedName>
        <fullName evidence="2">Membrane protein</fullName>
    </submittedName>
</protein>
<dbReference type="InterPro" id="IPR055635">
    <property type="entry name" value="DUF7211"/>
</dbReference>
<name>A0A5B8WHM2_9CAUD</name>
<dbReference type="Pfam" id="PF23847">
    <property type="entry name" value="DUF7211"/>
    <property type="match status" value="1"/>
</dbReference>
<evidence type="ECO:0000256" key="1">
    <source>
        <dbReference type="SAM" id="Phobius"/>
    </source>
</evidence>
<organism evidence="2 3">
    <name type="scientific">Arthrobacter phage Qui</name>
    <dbReference type="NCBI Taxonomy" id="2603260"/>
    <lineage>
        <taxon>Viruses</taxon>
        <taxon>Duplodnaviria</taxon>
        <taxon>Heunggongvirae</taxon>
        <taxon>Uroviricota</taxon>
        <taxon>Caudoviricetes</taxon>
        <taxon>Quivirus</taxon>
        <taxon>Quivirus qui</taxon>
    </lineage>
</organism>
<keyword evidence="1" id="KW-0812">Transmembrane</keyword>
<keyword evidence="3" id="KW-1185">Reference proteome</keyword>
<proteinExistence type="predicted"/>
<dbReference type="EMBL" id="MN183282">
    <property type="protein sequence ID" value="QED11509.1"/>
    <property type="molecule type" value="Genomic_DNA"/>
</dbReference>
<keyword evidence="1" id="KW-1133">Transmembrane helix</keyword>
<evidence type="ECO:0000313" key="3">
    <source>
        <dbReference type="Proteomes" id="UP000321915"/>
    </source>
</evidence>
<dbReference type="KEGG" id="vg:77936381"/>
<accession>A0A5B8WHM2</accession>
<reference evidence="2 3" key="1">
    <citation type="submission" date="2019-07" db="EMBL/GenBank/DDBJ databases">
        <authorList>
            <person name="Abdullah A."/>
            <person name="Lima G.C."/>
            <person name="Cuneo C.K."/>
            <person name="Ennest D.C."/>
            <person name="Fritz K.J."/>
            <person name="Johnson B.T."/>
            <person name="Larson S.M."/>
            <person name="Lemunyete M.N."/>
            <person name="Murray M.B."/>
            <person name="Osmond D.E."/>
            <person name="Patras K.A."/>
            <person name="Ransibrahmanakul S."/>
            <person name="Simpson K.A."/>
            <person name="Thull B.S."/>
            <person name="Wetzel S."/>
            <person name="Bonilla J.A."/>
            <person name="Klyczek K."/>
            <person name="Garlena R.A."/>
            <person name="Russell D.A."/>
            <person name="Pope W.H."/>
            <person name="Jacobs-Sera D."/>
            <person name="Hatfull G.F."/>
        </authorList>
    </citation>
    <scope>NUCLEOTIDE SEQUENCE [LARGE SCALE GENOMIC DNA]</scope>
</reference>